<keyword evidence="3" id="KW-1185">Reference proteome</keyword>
<feature type="signal peptide" evidence="1">
    <location>
        <begin position="1"/>
        <end position="15"/>
    </location>
</feature>
<dbReference type="GeneID" id="87830703"/>
<organism evidence="2 3">
    <name type="scientific">Parathielavia appendiculata</name>
    <dbReference type="NCBI Taxonomy" id="2587402"/>
    <lineage>
        <taxon>Eukaryota</taxon>
        <taxon>Fungi</taxon>
        <taxon>Dikarya</taxon>
        <taxon>Ascomycota</taxon>
        <taxon>Pezizomycotina</taxon>
        <taxon>Sordariomycetes</taxon>
        <taxon>Sordariomycetidae</taxon>
        <taxon>Sordariales</taxon>
        <taxon>Chaetomiaceae</taxon>
        <taxon>Parathielavia</taxon>
    </lineage>
</organism>
<evidence type="ECO:0000256" key="1">
    <source>
        <dbReference type="SAM" id="SignalP"/>
    </source>
</evidence>
<reference evidence="2" key="2">
    <citation type="submission" date="2023-05" db="EMBL/GenBank/DDBJ databases">
        <authorList>
            <consortium name="Lawrence Berkeley National Laboratory"/>
            <person name="Steindorff A."/>
            <person name="Hensen N."/>
            <person name="Bonometti L."/>
            <person name="Westerberg I."/>
            <person name="Brannstrom I.O."/>
            <person name="Guillou S."/>
            <person name="Cros-Aarteil S."/>
            <person name="Calhoun S."/>
            <person name="Haridas S."/>
            <person name="Kuo A."/>
            <person name="Mondo S."/>
            <person name="Pangilinan J."/>
            <person name="Riley R."/>
            <person name="Labutti K."/>
            <person name="Andreopoulos B."/>
            <person name="Lipzen A."/>
            <person name="Chen C."/>
            <person name="Yanf M."/>
            <person name="Daum C."/>
            <person name="Ng V."/>
            <person name="Clum A."/>
            <person name="Ohm R."/>
            <person name="Martin F."/>
            <person name="Silar P."/>
            <person name="Natvig D."/>
            <person name="Lalanne C."/>
            <person name="Gautier V."/>
            <person name="Ament-Velasquez S.L."/>
            <person name="Kruys A."/>
            <person name="Hutchinson M.I."/>
            <person name="Powell A.J."/>
            <person name="Barry K."/>
            <person name="Miller A.N."/>
            <person name="Grigoriev I.V."/>
            <person name="Debuchy R."/>
            <person name="Gladieux P."/>
            <person name="Thoren M.H."/>
            <person name="Johannesson H."/>
        </authorList>
    </citation>
    <scope>NUCLEOTIDE SEQUENCE</scope>
    <source>
        <strain evidence="2">CBS 731.68</strain>
    </source>
</reference>
<reference evidence="2" key="1">
    <citation type="journal article" date="2023" name="Mol. Phylogenet. Evol.">
        <title>Genome-scale phylogeny and comparative genomics of the fungal order Sordariales.</title>
        <authorList>
            <person name="Hensen N."/>
            <person name="Bonometti L."/>
            <person name="Westerberg I."/>
            <person name="Brannstrom I.O."/>
            <person name="Guillou S."/>
            <person name="Cros-Aarteil S."/>
            <person name="Calhoun S."/>
            <person name="Haridas S."/>
            <person name="Kuo A."/>
            <person name="Mondo S."/>
            <person name="Pangilinan J."/>
            <person name="Riley R."/>
            <person name="LaButti K."/>
            <person name="Andreopoulos B."/>
            <person name="Lipzen A."/>
            <person name="Chen C."/>
            <person name="Yan M."/>
            <person name="Daum C."/>
            <person name="Ng V."/>
            <person name="Clum A."/>
            <person name="Steindorff A."/>
            <person name="Ohm R.A."/>
            <person name="Martin F."/>
            <person name="Silar P."/>
            <person name="Natvig D.O."/>
            <person name="Lalanne C."/>
            <person name="Gautier V."/>
            <person name="Ament-Velasquez S.L."/>
            <person name="Kruys A."/>
            <person name="Hutchinson M.I."/>
            <person name="Powell A.J."/>
            <person name="Barry K."/>
            <person name="Miller A.N."/>
            <person name="Grigoriev I.V."/>
            <person name="Debuchy R."/>
            <person name="Gladieux P."/>
            <person name="Hiltunen Thoren M."/>
            <person name="Johannesson H."/>
        </authorList>
    </citation>
    <scope>NUCLEOTIDE SEQUENCE</scope>
    <source>
        <strain evidence="2">CBS 731.68</strain>
    </source>
</reference>
<feature type="chain" id="PRO_5043012398" evidence="1">
    <location>
        <begin position="16"/>
        <end position="107"/>
    </location>
</feature>
<evidence type="ECO:0000313" key="2">
    <source>
        <dbReference type="EMBL" id="KAK4119284.1"/>
    </source>
</evidence>
<sequence>MQLSLALTLLTAALGTTNPVDTTSAPQARAALDDLAGTPLSKRACSFNGCKCIKGTPQGQYCGNCDAVITDQLNDDHIYECSPSGACCDYGSSNHCGSTSVRPLCGA</sequence>
<evidence type="ECO:0000313" key="3">
    <source>
        <dbReference type="Proteomes" id="UP001302602"/>
    </source>
</evidence>
<dbReference type="Proteomes" id="UP001302602">
    <property type="component" value="Unassembled WGS sequence"/>
</dbReference>
<dbReference type="AlphaFoldDB" id="A0AAN6TRF5"/>
<proteinExistence type="predicted"/>
<gene>
    <name evidence="2" type="ORF">N657DRAFT_650397</name>
</gene>
<name>A0AAN6TRF5_9PEZI</name>
<keyword evidence="1" id="KW-0732">Signal</keyword>
<dbReference type="RefSeq" id="XP_062643057.1">
    <property type="nucleotide sequence ID" value="XM_062793934.1"/>
</dbReference>
<dbReference type="EMBL" id="MU853251">
    <property type="protein sequence ID" value="KAK4119284.1"/>
    <property type="molecule type" value="Genomic_DNA"/>
</dbReference>
<comment type="caution">
    <text evidence="2">The sequence shown here is derived from an EMBL/GenBank/DDBJ whole genome shotgun (WGS) entry which is preliminary data.</text>
</comment>
<accession>A0AAN6TRF5</accession>
<protein>
    <submittedName>
        <fullName evidence="2">Uncharacterized protein</fullName>
    </submittedName>
</protein>